<accession>A0A222ZIL3</accession>
<sequence length="100" mass="11643">MDRRLLLHEILTGLGAEKVYFQPPANVSMVYPCIVYKRDSADTKFADDTSYRYTKRYMVTVITDDPDSEIPDKLAQLPLCTFNRHYVSGNLNHDVFNLYF</sequence>
<reference evidence="1 2" key="1">
    <citation type="submission" date="2017-06" db="EMBL/GenBank/DDBJ databases">
        <authorList>
            <person name="Farren J.M."/>
            <person name="Feneis A.M."/>
            <person name="Firkus N.C."/>
            <person name="Flanders A.H."/>
            <person name="Ford M.A."/>
            <person name="Greenwaldt M.E."/>
            <person name="Htoo L.P."/>
            <person name="Johnson E.S."/>
            <person name="Kubacki D.C."/>
            <person name="Lee D.S."/>
            <person name="Revie H.B."/>
            <person name="Rossin C."/>
            <person name="Schommer E.M."/>
            <person name="Schroeder K.A."/>
            <person name="Struss M.J."/>
            <person name="Tarras A.R."/>
            <person name="Troje M.P."/>
            <person name="Urick M.N."/>
            <person name="Williams B.R."/>
            <person name="Witt A.Y."/>
            <person name="Bonilla J.A."/>
            <person name="Klyczek K."/>
            <person name="Mavrich T.R."/>
            <person name="Garlena R.A."/>
            <person name="Russell D.A."/>
            <person name="Pope W.H."/>
            <person name="Jacobs-Sera D."/>
            <person name="Hendrix R.W."/>
            <person name="Hatfull G.F."/>
        </authorList>
    </citation>
    <scope>NUCLEOTIDE SEQUENCE [LARGE SCALE GENOMIC DNA]</scope>
</reference>
<dbReference type="RefSeq" id="YP_010666201.1">
    <property type="nucleotide sequence ID" value="NC_070940.1"/>
</dbReference>
<dbReference type="EMBL" id="MF324906">
    <property type="protein sequence ID" value="ASR84594.1"/>
    <property type="molecule type" value="Genomic_DNA"/>
</dbReference>
<keyword evidence="2" id="KW-1185">Reference proteome</keyword>
<name>A0A222ZIL3_9CAUD</name>
<dbReference type="Proteomes" id="UP000222536">
    <property type="component" value="Segment"/>
</dbReference>
<proteinExistence type="predicted"/>
<evidence type="ECO:0000313" key="1">
    <source>
        <dbReference type="EMBL" id="ASR84594.1"/>
    </source>
</evidence>
<dbReference type="KEGG" id="vg:77942302"/>
<evidence type="ECO:0000313" key="2">
    <source>
        <dbReference type="Proteomes" id="UP000222536"/>
    </source>
</evidence>
<dbReference type="GeneID" id="77942302"/>
<protein>
    <recommendedName>
        <fullName evidence="3">Tail terminator</fullName>
    </recommendedName>
</protein>
<gene>
    <name evidence="1" type="primary">14</name>
    <name evidence="1" type="ORF">SEA_CHEESY_14</name>
</gene>
<evidence type="ECO:0008006" key="3">
    <source>
        <dbReference type="Google" id="ProtNLM"/>
    </source>
</evidence>
<organism evidence="1 2">
    <name type="scientific">Arthrobacter phage Cheesy</name>
    <dbReference type="NCBI Taxonomy" id="2015816"/>
    <lineage>
        <taxon>Viruses</taxon>
        <taxon>Duplodnaviria</taxon>
        <taxon>Heunggongvirae</taxon>
        <taxon>Uroviricota</taxon>
        <taxon>Caudoviricetes</taxon>
        <taxon>Mudcatvirus</taxon>
        <taxon>Mudcatvirus cheesy</taxon>
    </lineage>
</organism>